<keyword evidence="1" id="KW-0472">Membrane</keyword>
<feature type="transmembrane region" description="Helical" evidence="1">
    <location>
        <begin position="194"/>
        <end position="218"/>
    </location>
</feature>
<keyword evidence="1" id="KW-1133">Transmembrane helix</keyword>
<reference evidence="3" key="1">
    <citation type="journal article" date="2023" name="Commun. Biol.">
        <title>Genome analysis of Parmales, the sister group of diatoms, reveals the evolutionary specialization of diatoms from phago-mixotrophs to photoautotrophs.</title>
        <authorList>
            <person name="Ban H."/>
            <person name="Sato S."/>
            <person name="Yoshikawa S."/>
            <person name="Yamada K."/>
            <person name="Nakamura Y."/>
            <person name="Ichinomiya M."/>
            <person name="Sato N."/>
            <person name="Blanc-Mathieu R."/>
            <person name="Endo H."/>
            <person name="Kuwata A."/>
            <person name="Ogata H."/>
        </authorList>
    </citation>
    <scope>NUCLEOTIDE SEQUENCE [LARGE SCALE GENOMIC DNA]</scope>
    <source>
        <strain evidence="3">NIES 3699</strain>
    </source>
</reference>
<dbReference type="Proteomes" id="UP001165160">
    <property type="component" value="Unassembled WGS sequence"/>
</dbReference>
<evidence type="ECO:0000256" key="1">
    <source>
        <dbReference type="SAM" id="Phobius"/>
    </source>
</evidence>
<sequence length="387" mass="43742">MTQTSGEQTVAASYGCPVFRPFWAEPVDYVGVIMLVVTFFFLWWAVTSNFQTRTTLRGDRVEVEYFGGSIESVPLCKILEVEKHEAAGCAPVKEKALQIKASELVKYDSSKGKTTTTLVKPPKEGKKAQNKILRVEPDDVDKFKELLETARGGAEEIAHFFHRETEGMNMTSDESEEGAQIFVPNVWPKRSGYWVANMAVSVAYFLCTDLGFKIFFYVLADFVQPGRPKIADEFKNSVLAFTPFTVFLLMSFLWYGYVDALNSIPTKFEVGSKAVVVVMDRANKTDIDDNYARICIPMSEIVVAEEANRWYDEENCVALHAKRFYVVEETKKLKIVGKTVAADQDKGVEVTFKRMDSFCFPSQEKREEFLQLVKLNKDAAALRVDAV</sequence>
<evidence type="ECO:0000313" key="3">
    <source>
        <dbReference type="Proteomes" id="UP001165160"/>
    </source>
</evidence>
<dbReference type="EMBL" id="BRXX01000195">
    <property type="protein sequence ID" value="GMH97107.1"/>
    <property type="molecule type" value="Genomic_DNA"/>
</dbReference>
<comment type="caution">
    <text evidence="2">The sequence shown here is derived from an EMBL/GenBank/DDBJ whole genome shotgun (WGS) entry which is preliminary data.</text>
</comment>
<dbReference type="AlphaFoldDB" id="A0A9W7BV15"/>
<evidence type="ECO:0000313" key="2">
    <source>
        <dbReference type="EMBL" id="GMH97107.1"/>
    </source>
</evidence>
<name>A0A9W7BV15_9STRA</name>
<organism evidence="2 3">
    <name type="scientific">Triparma verrucosa</name>
    <dbReference type="NCBI Taxonomy" id="1606542"/>
    <lineage>
        <taxon>Eukaryota</taxon>
        <taxon>Sar</taxon>
        <taxon>Stramenopiles</taxon>
        <taxon>Ochrophyta</taxon>
        <taxon>Bolidophyceae</taxon>
        <taxon>Parmales</taxon>
        <taxon>Triparmaceae</taxon>
        <taxon>Triparma</taxon>
    </lineage>
</organism>
<gene>
    <name evidence="2" type="ORF">TrVE_jg9068</name>
</gene>
<accession>A0A9W7BV15</accession>
<keyword evidence="1" id="KW-0812">Transmembrane</keyword>
<protein>
    <submittedName>
        <fullName evidence="2">Uncharacterized protein</fullName>
    </submittedName>
</protein>
<proteinExistence type="predicted"/>
<keyword evidence="3" id="KW-1185">Reference proteome</keyword>
<feature type="transmembrane region" description="Helical" evidence="1">
    <location>
        <begin position="29"/>
        <end position="47"/>
    </location>
</feature>
<feature type="transmembrane region" description="Helical" evidence="1">
    <location>
        <begin position="238"/>
        <end position="258"/>
    </location>
</feature>